<keyword evidence="2" id="KW-1185">Reference proteome</keyword>
<name>A0A6B0GIX2_9EURY</name>
<evidence type="ECO:0000313" key="1">
    <source>
        <dbReference type="EMBL" id="MWG34822.1"/>
    </source>
</evidence>
<organism evidence="1 2">
    <name type="scientific">Halomarina oriensis</name>
    <dbReference type="NCBI Taxonomy" id="671145"/>
    <lineage>
        <taxon>Archaea</taxon>
        <taxon>Methanobacteriati</taxon>
        <taxon>Methanobacteriota</taxon>
        <taxon>Stenosarchaea group</taxon>
        <taxon>Halobacteria</taxon>
        <taxon>Halobacteriales</taxon>
        <taxon>Natronomonadaceae</taxon>
        <taxon>Halomarina</taxon>
    </lineage>
</organism>
<evidence type="ECO:0000313" key="2">
    <source>
        <dbReference type="Proteomes" id="UP000451471"/>
    </source>
</evidence>
<dbReference type="AlphaFoldDB" id="A0A6B0GIX2"/>
<accession>A0A6B0GIX2</accession>
<protein>
    <submittedName>
        <fullName evidence="1">Uncharacterized protein</fullName>
    </submittedName>
</protein>
<dbReference type="Proteomes" id="UP000451471">
    <property type="component" value="Unassembled WGS sequence"/>
</dbReference>
<comment type="caution">
    <text evidence="1">The sequence shown here is derived from an EMBL/GenBank/DDBJ whole genome shotgun (WGS) entry which is preliminary data.</text>
</comment>
<gene>
    <name evidence="1" type="ORF">GQS65_10010</name>
</gene>
<reference evidence="1 2" key="1">
    <citation type="submission" date="2019-12" db="EMBL/GenBank/DDBJ databases">
        <title>Halocatena pleomorpha gen. nov. sp. nov., an extremely halophilic archaeon of family Halobacteriaceae isolated from saltpan soil.</title>
        <authorList>
            <person name="Pal Y."/>
            <person name="Verma A."/>
            <person name="Krishnamurthi S."/>
            <person name="Kumar P."/>
        </authorList>
    </citation>
    <scope>NUCLEOTIDE SEQUENCE [LARGE SCALE GENOMIC DNA]</scope>
    <source>
        <strain evidence="1 2">JCM 16495</strain>
    </source>
</reference>
<proteinExistence type="predicted"/>
<dbReference type="RefSeq" id="WP_158204460.1">
    <property type="nucleotide sequence ID" value="NZ_WSZK01000015.1"/>
</dbReference>
<sequence length="173" mass="19005">MTDAKMQILALLRDNWDPSAMSFDETQLYRNKSKLVFQTGWYGRDGELPCVTVTGKNEGPYQGGATGYTALHGPTGKGMQRIDGTVTVNFVAGTWDHLDGVGQTGEDLNPKTVREEMYQHGCDILLAAQSTDETLTVAPGTGTEIEDTGDEDESTVFRTSLRVTYQYDRLPTV</sequence>
<dbReference type="EMBL" id="WSZK01000015">
    <property type="protein sequence ID" value="MWG34822.1"/>
    <property type="molecule type" value="Genomic_DNA"/>
</dbReference>